<dbReference type="AlphaFoldDB" id="A0AAW8EWR9"/>
<gene>
    <name evidence="1" type="ORF">QFZ53_001515</name>
</gene>
<evidence type="ECO:0000313" key="2">
    <source>
        <dbReference type="Proteomes" id="UP001244427"/>
    </source>
</evidence>
<evidence type="ECO:0000313" key="1">
    <source>
        <dbReference type="EMBL" id="MDQ0647319.1"/>
    </source>
</evidence>
<organism evidence="1 2">
    <name type="scientific">Microbacterium natoriense</name>
    <dbReference type="NCBI Taxonomy" id="284570"/>
    <lineage>
        <taxon>Bacteria</taxon>
        <taxon>Bacillati</taxon>
        <taxon>Actinomycetota</taxon>
        <taxon>Actinomycetes</taxon>
        <taxon>Micrococcales</taxon>
        <taxon>Microbacteriaceae</taxon>
        <taxon>Microbacterium</taxon>
    </lineage>
</organism>
<dbReference type="Proteomes" id="UP001244427">
    <property type="component" value="Unassembled WGS sequence"/>
</dbReference>
<protein>
    <submittedName>
        <fullName evidence="1">Alkaline shock family protein YloU</fullName>
    </submittedName>
</protein>
<keyword evidence="2" id="KW-1185">Reference proteome</keyword>
<sequence length="208" mass="22331">MTDERDAPELRRLGLEPADLDGHTIEQLTDYLDAGRVPADPTIDDSAGCRLALDALERLHAVTGRLMADDEAAEAEADESWVDRVLSGIVLDARSGRRVPIASSSPTADLGITEGAVRGLVRAAENSIPGVLVGRCRLDGDIEQPGAPVRVLLDASVPYGDPISDVVQRLRAEVGVRLRAHTELNVTGIDIVIRDVRDPSSWSEEDRG</sequence>
<dbReference type="EMBL" id="JAUSXV010000001">
    <property type="protein sequence ID" value="MDQ0647319.1"/>
    <property type="molecule type" value="Genomic_DNA"/>
</dbReference>
<dbReference type="RefSeq" id="WP_307295117.1">
    <property type="nucleotide sequence ID" value="NZ_JAUSXV010000001.1"/>
</dbReference>
<proteinExistence type="predicted"/>
<accession>A0AAW8EWR9</accession>
<reference evidence="1 2" key="1">
    <citation type="submission" date="2023-07" db="EMBL/GenBank/DDBJ databases">
        <title>Comparative genomics of wheat-associated soil bacteria to identify genetic determinants of phenazine resistance.</title>
        <authorList>
            <person name="Mouncey N."/>
        </authorList>
    </citation>
    <scope>NUCLEOTIDE SEQUENCE [LARGE SCALE GENOMIC DNA]</scope>
    <source>
        <strain evidence="1 2">W4I9-1</strain>
    </source>
</reference>
<comment type="caution">
    <text evidence="1">The sequence shown here is derived from an EMBL/GenBank/DDBJ whole genome shotgun (WGS) entry which is preliminary data.</text>
</comment>
<name>A0AAW8EWR9_9MICO</name>